<dbReference type="Proteomes" id="UP000743001">
    <property type="component" value="Unassembled WGS sequence"/>
</dbReference>
<organism evidence="1 2">
    <name type="scientific">Paenibacillus brevis</name>
    <dbReference type="NCBI Taxonomy" id="2841508"/>
    <lineage>
        <taxon>Bacteria</taxon>
        <taxon>Bacillati</taxon>
        <taxon>Bacillota</taxon>
        <taxon>Bacilli</taxon>
        <taxon>Bacillales</taxon>
        <taxon>Paenibacillaceae</taxon>
        <taxon>Paenibacillus</taxon>
    </lineage>
</organism>
<protein>
    <recommendedName>
        <fullName evidence="3">CN hydrolase domain-containing protein</fullName>
    </recommendedName>
</protein>
<dbReference type="EMBL" id="JAHLQJ010000007">
    <property type="protein sequence ID" value="MBU5672050.1"/>
    <property type="molecule type" value="Genomic_DNA"/>
</dbReference>
<proteinExistence type="predicted"/>
<name>A0ABS6FPB1_9BACL</name>
<reference evidence="1 2" key="1">
    <citation type="submission" date="2021-06" db="EMBL/GenBank/DDBJ databases">
        <authorList>
            <person name="Sun Q."/>
            <person name="Li D."/>
        </authorList>
    </citation>
    <scope>NUCLEOTIDE SEQUENCE [LARGE SCALE GENOMIC DNA]</scope>
    <source>
        <strain evidence="1 2">MSJ-6</strain>
    </source>
</reference>
<evidence type="ECO:0000313" key="2">
    <source>
        <dbReference type="Proteomes" id="UP000743001"/>
    </source>
</evidence>
<dbReference type="RefSeq" id="WP_216478597.1">
    <property type="nucleotide sequence ID" value="NZ_JAHLQJ010000007.1"/>
</dbReference>
<evidence type="ECO:0008006" key="3">
    <source>
        <dbReference type="Google" id="ProtNLM"/>
    </source>
</evidence>
<keyword evidence="2" id="KW-1185">Reference proteome</keyword>
<sequence>MKILIGLPKLENQNRQLEEVLRGKPEVDLVLFPEGYLNEDLELTCRLMRSYGTMLVSGYRNPKDRLVMIGRNGEVVLDRAKYEQHGSVELEGVRMTSLLCDELVKQGLIGEGHALDLIFHPIGVGMFSEEQFSEWIGLAKNTAKQHRAMMIGTSHADGAYRDSELSIPIAYCINQNGEEIFVKKNDVRTVILDTNTGSLHEYALVGGA</sequence>
<evidence type="ECO:0000313" key="1">
    <source>
        <dbReference type="EMBL" id="MBU5672050.1"/>
    </source>
</evidence>
<comment type="caution">
    <text evidence="1">The sequence shown here is derived from an EMBL/GenBank/DDBJ whole genome shotgun (WGS) entry which is preliminary data.</text>
</comment>
<gene>
    <name evidence="1" type="ORF">KQJ23_09475</name>
</gene>
<accession>A0ABS6FPB1</accession>